<evidence type="ECO:0000313" key="2">
    <source>
        <dbReference type="Proteomes" id="UP000789524"/>
    </source>
</evidence>
<dbReference type="EMBL" id="CAKASE010000057">
    <property type="protein sequence ID" value="CAG9566597.1"/>
    <property type="molecule type" value="Genomic_DNA"/>
</dbReference>
<accession>A0A8J2QSC0</accession>
<evidence type="ECO:0000313" key="1">
    <source>
        <dbReference type="EMBL" id="CAG9566597.1"/>
    </source>
</evidence>
<proteinExistence type="predicted"/>
<gene>
    <name evidence="1" type="ORF">DCHRY22_LOCUS7212</name>
</gene>
<protein>
    <submittedName>
        <fullName evidence="1">(African queen) hypothetical protein</fullName>
    </submittedName>
</protein>
<dbReference type="AlphaFoldDB" id="A0A8J2QSC0"/>
<name>A0A8J2QSC0_9NEOP</name>
<organism evidence="1 2">
    <name type="scientific">Danaus chrysippus</name>
    <name type="common">African queen</name>
    <dbReference type="NCBI Taxonomy" id="151541"/>
    <lineage>
        <taxon>Eukaryota</taxon>
        <taxon>Metazoa</taxon>
        <taxon>Ecdysozoa</taxon>
        <taxon>Arthropoda</taxon>
        <taxon>Hexapoda</taxon>
        <taxon>Insecta</taxon>
        <taxon>Pterygota</taxon>
        <taxon>Neoptera</taxon>
        <taxon>Endopterygota</taxon>
        <taxon>Lepidoptera</taxon>
        <taxon>Glossata</taxon>
        <taxon>Ditrysia</taxon>
        <taxon>Papilionoidea</taxon>
        <taxon>Nymphalidae</taxon>
        <taxon>Danainae</taxon>
        <taxon>Danaini</taxon>
        <taxon>Danaina</taxon>
        <taxon>Danaus</taxon>
        <taxon>Anosia</taxon>
    </lineage>
</organism>
<keyword evidence="2" id="KW-1185">Reference proteome</keyword>
<sequence length="112" mass="12207">MSGNIGAVPVIRDNISEHLIFMEMSNSESTNLHKENSPKEARRITEIEFAHWAQTDTRRWRKGMRGEVVRAGGRGEVAGSVAVQVSGRLCASAESRGGASNDELVAITTVRI</sequence>
<dbReference type="Proteomes" id="UP000789524">
    <property type="component" value="Unassembled WGS sequence"/>
</dbReference>
<comment type="caution">
    <text evidence="1">The sequence shown here is derived from an EMBL/GenBank/DDBJ whole genome shotgun (WGS) entry which is preliminary data.</text>
</comment>
<reference evidence="1" key="1">
    <citation type="submission" date="2021-09" db="EMBL/GenBank/DDBJ databases">
        <authorList>
            <person name="Martin H S."/>
        </authorList>
    </citation>
    <scope>NUCLEOTIDE SEQUENCE</scope>
</reference>